<dbReference type="EMBL" id="MHWB01000013">
    <property type="protein sequence ID" value="OHB01369.1"/>
    <property type="molecule type" value="Genomic_DNA"/>
</dbReference>
<sequence length="459" mass="53040">MEKDLEKLISLLIKADEEEKDFIKKAYEFARVKHEGQRRLSGEPYFNHLFETAKNIAELGMDTTTIVAGFLHDILEDTETPPEMIEKEFGKEVLFIVLGVSKLGALKYHGADRHNESLRKLLLATSKDIRVLMVKLCDRLHNMRTLSFLPLEKQERIARETLEIYAPIAYRLGIRKLSRELEDLAFPFVYKDGYAEISSVFKENYSERLENLEKFMKSVMKELAKASFVNFRSDYRVKGLYSLYKKYLKNKKDIEKIYDILAIRLTVEKTEDCYRALGIIHSSWKPLPGRIKDYIARPKQNGYQSLHTTVFTGNGDLVEIQIRTEEMHHESEYGVAAHALYKGGDRKHLTPWIESMLPHSVTEIKKDFLSERIFVFTPKGDVVDLPVGSSAIDFAYLIHSDIGNKMSGVKINGKLSPMHSILKEGEIIEIITNKSAHPNRKWLDYTKTSFARKHIKNFI</sequence>
<dbReference type="Gene3D" id="1.10.3210.10">
    <property type="entry name" value="Hypothetical protein af1432"/>
    <property type="match status" value="1"/>
</dbReference>
<dbReference type="Pfam" id="PF02824">
    <property type="entry name" value="TGS"/>
    <property type="match status" value="1"/>
</dbReference>
<dbReference type="InterPro" id="IPR006674">
    <property type="entry name" value="HD_domain"/>
</dbReference>
<dbReference type="SUPFAM" id="SSF81271">
    <property type="entry name" value="TGS-like"/>
    <property type="match status" value="1"/>
</dbReference>
<evidence type="ECO:0000256" key="2">
    <source>
        <dbReference type="RuleBase" id="RU003847"/>
    </source>
</evidence>
<dbReference type="InterPro" id="IPR003607">
    <property type="entry name" value="HD/PDEase_dom"/>
</dbReference>
<dbReference type="SUPFAM" id="SSF109604">
    <property type="entry name" value="HD-domain/PDEase-like"/>
    <property type="match status" value="1"/>
</dbReference>
<comment type="caution">
    <text evidence="5">The sequence shown here is derived from an EMBL/GenBank/DDBJ whole genome shotgun (WGS) entry which is preliminary data.</text>
</comment>
<accession>A0A1G2TW36</accession>
<dbReference type="InterPro" id="IPR012676">
    <property type="entry name" value="TGS-like"/>
</dbReference>
<feature type="domain" description="TGS" evidence="4">
    <location>
        <begin position="371"/>
        <end position="432"/>
    </location>
</feature>
<comment type="function">
    <text evidence="2">In eubacteria ppGpp (guanosine 3'-diphosphate 5'-diphosphate) is a mediator of the stringent response that coordinates a variety of cellular activities in response to changes in nutritional abundance.</text>
</comment>
<dbReference type="NCBIfam" id="TIGR00691">
    <property type="entry name" value="spoT_relA"/>
    <property type="match status" value="1"/>
</dbReference>
<comment type="pathway">
    <text evidence="1">Purine metabolism.</text>
</comment>
<dbReference type="InterPro" id="IPR033655">
    <property type="entry name" value="TGS_RelA/SpoT"/>
</dbReference>
<dbReference type="SUPFAM" id="SSF81301">
    <property type="entry name" value="Nucleotidyltransferase"/>
    <property type="match status" value="1"/>
</dbReference>
<feature type="domain" description="HD" evidence="3">
    <location>
        <begin position="45"/>
        <end position="143"/>
    </location>
</feature>
<dbReference type="InterPro" id="IPR007685">
    <property type="entry name" value="RelA_SpoT"/>
</dbReference>
<evidence type="ECO:0000256" key="1">
    <source>
        <dbReference type="ARBA" id="ARBA00025704"/>
    </source>
</evidence>
<dbReference type="AlphaFoldDB" id="A0A1G2TW36"/>
<dbReference type="Gene3D" id="3.10.20.30">
    <property type="match status" value="1"/>
</dbReference>
<dbReference type="CDD" id="cd05399">
    <property type="entry name" value="NT_Rel-Spo_like"/>
    <property type="match status" value="1"/>
</dbReference>
<dbReference type="SMART" id="SM00954">
    <property type="entry name" value="RelA_SpoT"/>
    <property type="match status" value="1"/>
</dbReference>
<dbReference type="STRING" id="1802758.A3A96_01595"/>
<organism evidence="5 6">
    <name type="scientific">Candidatus Zambryskibacteria bacterium RIFCSPLOWO2_01_FULL_39_39</name>
    <dbReference type="NCBI Taxonomy" id="1802758"/>
    <lineage>
        <taxon>Bacteria</taxon>
        <taxon>Candidatus Zambryskiibacteriota</taxon>
    </lineage>
</organism>
<dbReference type="CDD" id="cd00077">
    <property type="entry name" value="HDc"/>
    <property type="match status" value="1"/>
</dbReference>
<dbReference type="GO" id="GO:0015969">
    <property type="term" value="P:guanosine tetraphosphate metabolic process"/>
    <property type="evidence" value="ECO:0007669"/>
    <property type="project" value="InterPro"/>
</dbReference>
<dbReference type="Pfam" id="PF04607">
    <property type="entry name" value="RelA_SpoT"/>
    <property type="match status" value="1"/>
</dbReference>
<evidence type="ECO:0000259" key="4">
    <source>
        <dbReference type="PROSITE" id="PS51880"/>
    </source>
</evidence>
<dbReference type="InterPro" id="IPR012675">
    <property type="entry name" value="Beta-grasp_dom_sf"/>
</dbReference>
<evidence type="ECO:0008006" key="7">
    <source>
        <dbReference type="Google" id="ProtNLM"/>
    </source>
</evidence>
<comment type="similarity">
    <text evidence="2">Belongs to the relA/spoT family.</text>
</comment>
<evidence type="ECO:0000313" key="6">
    <source>
        <dbReference type="Proteomes" id="UP000177707"/>
    </source>
</evidence>
<dbReference type="FunFam" id="3.30.460.10:FF:000001">
    <property type="entry name" value="GTP pyrophosphokinase RelA"/>
    <property type="match status" value="1"/>
</dbReference>
<dbReference type="PANTHER" id="PTHR21262">
    <property type="entry name" value="GUANOSINE-3',5'-BIS DIPHOSPHATE 3'-PYROPHOSPHOHYDROLASE"/>
    <property type="match status" value="1"/>
</dbReference>
<dbReference type="InterPro" id="IPR004811">
    <property type="entry name" value="RelA/Spo_fam"/>
</dbReference>
<name>A0A1G2TW36_9BACT</name>
<dbReference type="FunFam" id="3.10.20.30:FF:000002">
    <property type="entry name" value="GTP pyrophosphokinase (RelA/SpoT)"/>
    <property type="match status" value="1"/>
</dbReference>
<evidence type="ECO:0000259" key="3">
    <source>
        <dbReference type="PROSITE" id="PS51831"/>
    </source>
</evidence>
<dbReference type="Pfam" id="PF13328">
    <property type="entry name" value="HD_4"/>
    <property type="match status" value="1"/>
</dbReference>
<reference evidence="5 6" key="1">
    <citation type="journal article" date="2016" name="Nat. Commun.">
        <title>Thousands of microbial genomes shed light on interconnected biogeochemical processes in an aquifer system.</title>
        <authorList>
            <person name="Anantharaman K."/>
            <person name="Brown C.T."/>
            <person name="Hug L.A."/>
            <person name="Sharon I."/>
            <person name="Castelle C.J."/>
            <person name="Probst A.J."/>
            <person name="Thomas B.C."/>
            <person name="Singh A."/>
            <person name="Wilkins M.J."/>
            <person name="Karaoz U."/>
            <person name="Brodie E.L."/>
            <person name="Williams K.H."/>
            <person name="Hubbard S.S."/>
            <person name="Banfield J.F."/>
        </authorList>
    </citation>
    <scope>NUCLEOTIDE SEQUENCE [LARGE SCALE GENOMIC DNA]</scope>
</reference>
<dbReference type="PROSITE" id="PS51831">
    <property type="entry name" value="HD"/>
    <property type="match status" value="1"/>
</dbReference>
<dbReference type="Proteomes" id="UP000177707">
    <property type="component" value="Unassembled WGS sequence"/>
</dbReference>
<protein>
    <recommendedName>
        <fullName evidence="7">TGS domain-containing protein</fullName>
    </recommendedName>
</protein>
<gene>
    <name evidence="5" type="ORF">A3A96_01595</name>
</gene>
<dbReference type="PANTHER" id="PTHR21262:SF31">
    <property type="entry name" value="GTP PYROPHOSPHOKINASE"/>
    <property type="match status" value="1"/>
</dbReference>
<dbReference type="CDD" id="cd01668">
    <property type="entry name" value="TGS_RSH"/>
    <property type="match status" value="1"/>
</dbReference>
<dbReference type="InterPro" id="IPR004095">
    <property type="entry name" value="TGS"/>
</dbReference>
<dbReference type="PROSITE" id="PS51880">
    <property type="entry name" value="TGS"/>
    <property type="match status" value="1"/>
</dbReference>
<dbReference type="GO" id="GO:0005886">
    <property type="term" value="C:plasma membrane"/>
    <property type="evidence" value="ECO:0007669"/>
    <property type="project" value="TreeGrafter"/>
</dbReference>
<evidence type="ECO:0000313" key="5">
    <source>
        <dbReference type="EMBL" id="OHB01369.1"/>
    </source>
</evidence>
<proteinExistence type="inferred from homology"/>
<dbReference type="FunFam" id="1.10.3210.10:FF:000001">
    <property type="entry name" value="GTP pyrophosphokinase RelA"/>
    <property type="match status" value="1"/>
</dbReference>
<dbReference type="Gene3D" id="3.30.460.10">
    <property type="entry name" value="Beta Polymerase, domain 2"/>
    <property type="match status" value="1"/>
</dbReference>
<dbReference type="InterPro" id="IPR043519">
    <property type="entry name" value="NT_sf"/>
</dbReference>
<dbReference type="SMART" id="SM00471">
    <property type="entry name" value="HDc"/>
    <property type="match status" value="1"/>
</dbReference>